<dbReference type="AlphaFoldDB" id="A0A347ZWG8"/>
<evidence type="ECO:0000313" key="1">
    <source>
        <dbReference type="EMBL" id="REG05392.1"/>
    </source>
</evidence>
<gene>
    <name evidence="1" type="ORF">DFR64_2792</name>
</gene>
<dbReference type="SUPFAM" id="SSF56037">
    <property type="entry name" value="PheT/TilS domain"/>
    <property type="match status" value="1"/>
</dbReference>
<dbReference type="RefSeq" id="WP_116226059.1">
    <property type="nucleotide sequence ID" value="NZ_AP018437.1"/>
</dbReference>
<evidence type="ECO:0000313" key="2">
    <source>
        <dbReference type="Proteomes" id="UP000256388"/>
    </source>
</evidence>
<protein>
    <submittedName>
        <fullName evidence="1">DNA/RNA-binding domain of Phe-tRNA-synthetase-like protein</fullName>
    </submittedName>
</protein>
<keyword evidence="2" id="KW-1185">Reference proteome</keyword>
<dbReference type="OrthoDB" id="1550991at2"/>
<name>A0A347ZWG8_9CHLR</name>
<proteinExistence type="predicted"/>
<reference evidence="1 2" key="1">
    <citation type="submission" date="2018-08" db="EMBL/GenBank/DDBJ databases">
        <title>Genomic Encyclopedia of Type Strains, Phase IV (KMG-IV): sequencing the most valuable type-strain genomes for metagenomic binning, comparative biology and taxonomic classification.</title>
        <authorList>
            <person name="Goeker M."/>
        </authorList>
    </citation>
    <scope>NUCLEOTIDE SEQUENCE [LARGE SCALE GENOMIC DNA]</scope>
    <source>
        <strain evidence="1 2">DSM 23923</strain>
    </source>
</reference>
<sequence length="224" mass="25253">MSAYPISISDAFHQIYPNAAVGILILENVNNPKSCSLLDEQKTALEKSLREAYPDKAVLRSLPTLQAYAAYYKRFKKSYHVLAQLESVIFNGRSLPNTAALVEAMFMAELKNMLLTAGHDLDSLQLPVMIGCAQRELHYTTMSGSEQILKKDDMYMADSQGIISSVIYGPDNRTRIREETQRALFVVYAPEGIQRAQIEEHFMDIQAFIRLFAPETSLVQLDIL</sequence>
<dbReference type="Proteomes" id="UP000256388">
    <property type="component" value="Unassembled WGS sequence"/>
</dbReference>
<comment type="caution">
    <text evidence="1">The sequence shown here is derived from an EMBL/GenBank/DDBJ whole genome shotgun (WGS) entry which is preliminary data.</text>
</comment>
<dbReference type="EMBL" id="QUMS01000005">
    <property type="protein sequence ID" value="REG05392.1"/>
    <property type="molecule type" value="Genomic_DNA"/>
</dbReference>
<accession>A0A347ZWG8</accession>
<organism evidence="1 2">
    <name type="scientific">Pelolinea submarina</name>
    <dbReference type="NCBI Taxonomy" id="913107"/>
    <lineage>
        <taxon>Bacteria</taxon>
        <taxon>Bacillati</taxon>
        <taxon>Chloroflexota</taxon>
        <taxon>Anaerolineae</taxon>
        <taxon>Anaerolineales</taxon>
        <taxon>Anaerolineaceae</taxon>
        <taxon>Pelolinea</taxon>
    </lineage>
</organism>